<keyword evidence="2" id="KW-0732">Signal</keyword>
<feature type="chain" id="PRO_5003531935" evidence="2">
    <location>
        <begin position="27"/>
        <end position="259"/>
    </location>
</feature>
<feature type="compositionally biased region" description="Low complexity" evidence="1">
    <location>
        <begin position="30"/>
        <end position="43"/>
    </location>
</feature>
<evidence type="ECO:0000313" key="3">
    <source>
        <dbReference type="EMBL" id="EHN13072.1"/>
    </source>
</evidence>
<accession>H0DZW8</accession>
<evidence type="ECO:0000256" key="1">
    <source>
        <dbReference type="SAM" id="MobiDB-lite"/>
    </source>
</evidence>
<organism evidence="3 4">
    <name type="scientific">Patulibacter medicamentivorans</name>
    <dbReference type="NCBI Taxonomy" id="1097667"/>
    <lineage>
        <taxon>Bacteria</taxon>
        <taxon>Bacillati</taxon>
        <taxon>Actinomycetota</taxon>
        <taxon>Thermoleophilia</taxon>
        <taxon>Solirubrobacterales</taxon>
        <taxon>Patulibacteraceae</taxon>
        <taxon>Patulibacter</taxon>
    </lineage>
</organism>
<keyword evidence="4" id="KW-1185">Reference proteome</keyword>
<gene>
    <name evidence="3" type="ORF">PAI11_00730</name>
</gene>
<dbReference type="EMBL" id="AGUD01000003">
    <property type="protein sequence ID" value="EHN13072.1"/>
    <property type="molecule type" value="Genomic_DNA"/>
</dbReference>
<sequence length="259" mass="27739">MPLRPRLRPILVLGLATTLVAVPAEAIGSAPRPAAPHATATVASKKKKRPRKGRAKPAKTTATVSGSWTITRSGELNGGIESEKVTVTIKDGKATFPDQTGRTAKGKADVAITYQGTYSTDDRSWHAGCDHEERTSTATFHDSYPIYVYGTNRRTVDGDEKKLSNGWGVEVAWPSVSKMGLVTTGYFEDWESIAMQNCLRTSIDAPLGGWNVQFATTLSATGSLNGGGKGVLLTHAQTDADQTEKADGRISFSKSVEKR</sequence>
<dbReference type="RefSeq" id="WP_007569652.1">
    <property type="nucleotide sequence ID" value="NZ_AGUD01000003.1"/>
</dbReference>
<protein>
    <submittedName>
        <fullName evidence="3">Uncharacterized protein</fullName>
    </submittedName>
</protein>
<proteinExistence type="predicted"/>
<feature type="signal peptide" evidence="2">
    <location>
        <begin position="1"/>
        <end position="26"/>
    </location>
</feature>
<dbReference type="AlphaFoldDB" id="H0DZW8"/>
<feature type="region of interest" description="Disordered" evidence="1">
    <location>
        <begin position="29"/>
        <end position="63"/>
    </location>
</feature>
<feature type="region of interest" description="Disordered" evidence="1">
    <location>
        <begin position="239"/>
        <end position="259"/>
    </location>
</feature>
<evidence type="ECO:0000256" key="2">
    <source>
        <dbReference type="SAM" id="SignalP"/>
    </source>
</evidence>
<evidence type="ECO:0000313" key="4">
    <source>
        <dbReference type="Proteomes" id="UP000005143"/>
    </source>
</evidence>
<dbReference type="Proteomes" id="UP000005143">
    <property type="component" value="Unassembled WGS sequence"/>
</dbReference>
<feature type="compositionally biased region" description="Basic residues" evidence="1">
    <location>
        <begin position="44"/>
        <end position="57"/>
    </location>
</feature>
<name>H0DZW8_9ACTN</name>
<comment type="caution">
    <text evidence="3">The sequence shown here is derived from an EMBL/GenBank/DDBJ whole genome shotgun (WGS) entry which is preliminary data.</text>
</comment>
<reference evidence="3 4" key="1">
    <citation type="journal article" date="2013" name="Biodegradation">
        <title>Quantitative proteomic analysis of ibuprofen-degrading Patulibacter sp. strain I11.</title>
        <authorList>
            <person name="Almeida B."/>
            <person name="Kjeldal H."/>
            <person name="Lolas I."/>
            <person name="Knudsen A.D."/>
            <person name="Carvalho G."/>
            <person name="Nielsen K.L."/>
            <person name="Barreto Crespo M.T."/>
            <person name="Stensballe A."/>
            <person name="Nielsen J.L."/>
        </authorList>
    </citation>
    <scope>NUCLEOTIDE SEQUENCE [LARGE SCALE GENOMIC DNA]</scope>
    <source>
        <strain evidence="3 4">I11</strain>
    </source>
</reference>